<dbReference type="FunFam" id="3.90.1530.30:FF:000001">
    <property type="entry name" value="Chromosome partitioning protein ParB"/>
    <property type="match status" value="1"/>
</dbReference>
<evidence type="ECO:0000259" key="5">
    <source>
        <dbReference type="SMART" id="SM00470"/>
    </source>
</evidence>
<dbReference type="FunFam" id="1.10.10.2830:FF:000001">
    <property type="entry name" value="Chromosome partitioning protein ParB"/>
    <property type="match status" value="1"/>
</dbReference>
<dbReference type="RefSeq" id="WP_241713367.1">
    <property type="nucleotide sequence ID" value="NZ_JALBUF010000004.1"/>
</dbReference>
<dbReference type="InterPro" id="IPR050336">
    <property type="entry name" value="Chromosome_partition/occlusion"/>
</dbReference>
<dbReference type="GO" id="GO:0003677">
    <property type="term" value="F:DNA binding"/>
    <property type="evidence" value="ECO:0007669"/>
    <property type="project" value="UniProtKB-KW"/>
</dbReference>
<dbReference type="CDD" id="cd16393">
    <property type="entry name" value="SPO0J_N"/>
    <property type="match status" value="1"/>
</dbReference>
<name>A0A9X1V8K9_9BACL</name>
<keyword evidence="3" id="KW-0159">Chromosome partition</keyword>
<gene>
    <name evidence="6" type="primary">spo0J</name>
    <name evidence="6" type="ORF">MM817_01561</name>
</gene>
<organism evidence="6 7">
    <name type="scientific">Sulfoacidibacillus ferrooxidans</name>
    <dbReference type="NCBI Taxonomy" id="2005001"/>
    <lineage>
        <taxon>Bacteria</taxon>
        <taxon>Bacillati</taxon>
        <taxon>Bacillota</taxon>
        <taxon>Bacilli</taxon>
        <taxon>Bacillales</taxon>
        <taxon>Alicyclobacillaceae</taxon>
        <taxon>Sulfoacidibacillus</taxon>
    </lineage>
</organism>
<evidence type="ECO:0000313" key="7">
    <source>
        <dbReference type="Proteomes" id="UP001139263"/>
    </source>
</evidence>
<protein>
    <submittedName>
        <fullName evidence="6">Stage 0 sporulation protein J</fullName>
    </submittedName>
</protein>
<reference evidence="6" key="1">
    <citation type="submission" date="2022-03" db="EMBL/GenBank/DDBJ databases">
        <title>Draft Genome Sequence of Firmicute Strain S0AB, a Heterotrophic Iron/Sulfur-Oxidizing Extreme Acidophile.</title>
        <authorList>
            <person name="Vergara E."/>
            <person name="Pakostova E."/>
            <person name="Johnson D.B."/>
            <person name="Holmes D.S."/>
        </authorList>
    </citation>
    <scope>NUCLEOTIDE SEQUENCE</scope>
    <source>
        <strain evidence="6">S0AB</strain>
    </source>
</reference>
<dbReference type="AlphaFoldDB" id="A0A9X1V8K9"/>
<accession>A0A9X1V8K9</accession>
<dbReference type="Pfam" id="PF23552">
    <property type="entry name" value="ParB_C"/>
    <property type="match status" value="1"/>
</dbReference>
<dbReference type="GO" id="GO:0005694">
    <property type="term" value="C:chromosome"/>
    <property type="evidence" value="ECO:0007669"/>
    <property type="project" value="TreeGrafter"/>
</dbReference>
<dbReference type="SUPFAM" id="SSF109709">
    <property type="entry name" value="KorB DNA-binding domain-like"/>
    <property type="match status" value="1"/>
</dbReference>
<dbReference type="InterPro" id="IPR036086">
    <property type="entry name" value="ParB/Sulfiredoxin_sf"/>
</dbReference>
<dbReference type="Gene3D" id="3.90.1530.30">
    <property type="match status" value="1"/>
</dbReference>
<dbReference type="GO" id="GO:0007059">
    <property type="term" value="P:chromosome segregation"/>
    <property type="evidence" value="ECO:0007669"/>
    <property type="project" value="UniProtKB-KW"/>
</dbReference>
<dbReference type="PANTHER" id="PTHR33375:SF1">
    <property type="entry name" value="CHROMOSOME-PARTITIONING PROTEIN PARB-RELATED"/>
    <property type="match status" value="1"/>
</dbReference>
<dbReference type="Proteomes" id="UP001139263">
    <property type="component" value="Unassembled WGS sequence"/>
</dbReference>
<proteinExistence type="inferred from homology"/>
<dbReference type="NCBIfam" id="TIGR00180">
    <property type="entry name" value="parB_part"/>
    <property type="match status" value="1"/>
</dbReference>
<dbReference type="Gene3D" id="1.10.10.2830">
    <property type="match status" value="1"/>
</dbReference>
<dbReference type="Pfam" id="PF02195">
    <property type="entry name" value="ParB_N"/>
    <property type="match status" value="1"/>
</dbReference>
<evidence type="ECO:0000256" key="3">
    <source>
        <dbReference type="ARBA" id="ARBA00022829"/>
    </source>
</evidence>
<dbReference type="EMBL" id="JALBUF010000004">
    <property type="protein sequence ID" value="MCI0183288.1"/>
    <property type="molecule type" value="Genomic_DNA"/>
</dbReference>
<evidence type="ECO:0000256" key="2">
    <source>
        <dbReference type="ARBA" id="ARBA00006295"/>
    </source>
</evidence>
<comment type="similarity">
    <text evidence="2">Belongs to the ParB family.</text>
</comment>
<evidence type="ECO:0000313" key="6">
    <source>
        <dbReference type="EMBL" id="MCI0183288.1"/>
    </source>
</evidence>
<dbReference type="SMART" id="SM00470">
    <property type="entry name" value="ParB"/>
    <property type="match status" value="1"/>
</dbReference>
<sequence>MKSKGGLGKGLEALLPQISTDATEEVVQVRLDELRPNPYQPRREFNQDKLNELMESIKEHGILQPIIVRRGIGRGYEIIAGERRFRAMQMLQEETMAAIVRQISDREAMEIALIENLQREDLSPIEVAEAYAKIMEHFSLTQEQLAIRVGQSRSHVANLLRLLGLPSELRENVSRGTISMGHARALLSIGDVQTQHTVAQKIIDDGLTVRAVEQLVHRLQLVSRETKPKSQNNAQTPITKAYEEQLRNILGTSVRIQMGKKRGKIEIEYFSSEDLERILQLLNGQR</sequence>
<comment type="caution">
    <text evidence="6">The sequence shown here is derived from an EMBL/GenBank/DDBJ whole genome shotgun (WGS) entry which is preliminary data.</text>
</comment>
<dbReference type="InterPro" id="IPR003115">
    <property type="entry name" value="ParB_N"/>
</dbReference>
<evidence type="ECO:0000256" key="4">
    <source>
        <dbReference type="ARBA" id="ARBA00023125"/>
    </source>
</evidence>
<dbReference type="InterPro" id="IPR041468">
    <property type="entry name" value="HTH_ParB/Spo0J"/>
</dbReference>
<keyword evidence="7" id="KW-1185">Reference proteome</keyword>
<dbReference type="InterPro" id="IPR057240">
    <property type="entry name" value="ParB_dimer_C"/>
</dbReference>
<dbReference type="SUPFAM" id="SSF110849">
    <property type="entry name" value="ParB/Sulfiredoxin"/>
    <property type="match status" value="1"/>
</dbReference>
<dbReference type="GO" id="GO:0045881">
    <property type="term" value="P:positive regulation of sporulation resulting in formation of a cellular spore"/>
    <property type="evidence" value="ECO:0007669"/>
    <property type="project" value="TreeGrafter"/>
</dbReference>
<keyword evidence="4" id="KW-0238">DNA-binding</keyword>
<comment type="subcellular location">
    <subcellularLocation>
        <location evidence="1">Cytoplasm</location>
        <location evidence="1">Nucleoid</location>
    </subcellularLocation>
</comment>
<dbReference type="PANTHER" id="PTHR33375">
    <property type="entry name" value="CHROMOSOME-PARTITIONING PROTEIN PARB-RELATED"/>
    <property type="match status" value="1"/>
</dbReference>
<dbReference type="Pfam" id="PF17762">
    <property type="entry name" value="HTH_ParB"/>
    <property type="match status" value="1"/>
</dbReference>
<dbReference type="InterPro" id="IPR004437">
    <property type="entry name" value="ParB/RepB/Spo0J"/>
</dbReference>
<evidence type="ECO:0000256" key="1">
    <source>
        <dbReference type="ARBA" id="ARBA00004453"/>
    </source>
</evidence>
<feature type="domain" description="ParB-like N-terminal" evidence="5">
    <location>
        <begin position="27"/>
        <end position="117"/>
    </location>
</feature>
<dbReference type="GO" id="GO:0009295">
    <property type="term" value="C:nucleoid"/>
    <property type="evidence" value="ECO:0007669"/>
    <property type="project" value="UniProtKB-SubCell"/>
</dbReference>